<dbReference type="CDD" id="cd12108">
    <property type="entry name" value="Hr-like"/>
    <property type="match status" value="1"/>
</dbReference>
<dbReference type="InterPro" id="IPR012312">
    <property type="entry name" value="Hemerythrin-like"/>
</dbReference>
<feature type="domain" description="Hemerythrin-like" evidence="5">
    <location>
        <begin position="30"/>
        <end position="169"/>
    </location>
</feature>
<protein>
    <submittedName>
        <fullName evidence="6">Hemerythrin domain-containing protein</fullName>
    </submittedName>
</protein>
<dbReference type="RefSeq" id="WP_379723758.1">
    <property type="nucleotide sequence ID" value="NZ_JBHRYJ010000001.1"/>
</dbReference>
<name>A0ABV7VEX5_9PROT</name>
<evidence type="ECO:0000313" key="6">
    <source>
        <dbReference type="EMBL" id="MFC3675351.1"/>
    </source>
</evidence>
<evidence type="ECO:0000256" key="2">
    <source>
        <dbReference type="ARBA" id="ARBA00022490"/>
    </source>
</evidence>
<sequence length="176" mass="19556">MLQDTTENSGCGCARSGSRAIETLPDEALIDHILHRYHQAHREELPGLIQLARIVEDAHSADPAVPAGLGLLLKEIQLELEAHMAKEEHVLFPLMLSGGHPLIAQPIDMMRADHDDHGDLLRRLENLIATCALPEKACGTWTTLYAGVDKLIADLRQHIALENNVLFPRFENRKEA</sequence>
<evidence type="ECO:0000259" key="5">
    <source>
        <dbReference type="Pfam" id="PF01814"/>
    </source>
</evidence>
<dbReference type="Proteomes" id="UP001595711">
    <property type="component" value="Unassembled WGS sequence"/>
</dbReference>
<dbReference type="PANTHER" id="PTHR36438">
    <property type="entry name" value="IRON-SULFUR CLUSTER REPAIR PROTEIN YTFE"/>
    <property type="match status" value="1"/>
</dbReference>
<evidence type="ECO:0000256" key="1">
    <source>
        <dbReference type="ARBA" id="ARBA00004496"/>
    </source>
</evidence>
<keyword evidence="7" id="KW-1185">Reference proteome</keyword>
<dbReference type="InterPro" id="IPR019903">
    <property type="entry name" value="RIC_family"/>
</dbReference>
<comment type="subcellular location">
    <subcellularLocation>
        <location evidence="1">Cytoplasm</location>
    </subcellularLocation>
</comment>
<gene>
    <name evidence="6" type="ORF">ACFOOQ_07345</name>
</gene>
<evidence type="ECO:0000256" key="3">
    <source>
        <dbReference type="ARBA" id="ARBA00022723"/>
    </source>
</evidence>
<proteinExistence type="predicted"/>
<dbReference type="PANTHER" id="PTHR36438:SF1">
    <property type="entry name" value="IRON-SULFUR CLUSTER REPAIR PROTEIN YTFE"/>
    <property type="match status" value="1"/>
</dbReference>
<keyword evidence="4" id="KW-0408">Iron</keyword>
<comment type="caution">
    <text evidence="6">The sequence shown here is derived from an EMBL/GenBank/DDBJ whole genome shotgun (WGS) entry which is preliminary data.</text>
</comment>
<accession>A0ABV7VEX5</accession>
<dbReference type="Gene3D" id="1.20.120.520">
    <property type="entry name" value="nmb1532 protein domain like"/>
    <property type="match status" value="1"/>
</dbReference>
<reference evidence="7" key="1">
    <citation type="journal article" date="2019" name="Int. J. Syst. Evol. Microbiol.">
        <title>The Global Catalogue of Microorganisms (GCM) 10K type strain sequencing project: providing services to taxonomists for standard genome sequencing and annotation.</title>
        <authorList>
            <consortium name="The Broad Institute Genomics Platform"/>
            <consortium name="The Broad Institute Genome Sequencing Center for Infectious Disease"/>
            <person name="Wu L."/>
            <person name="Ma J."/>
        </authorList>
    </citation>
    <scope>NUCLEOTIDE SEQUENCE [LARGE SCALE GENOMIC DNA]</scope>
    <source>
        <strain evidence="7">KCTC 42182</strain>
    </source>
</reference>
<organism evidence="6 7">
    <name type="scientific">Ferrovibrio xuzhouensis</name>
    <dbReference type="NCBI Taxonomy" id="1576914"/>
    <lineage>
        <taxon>Bacteria</taxon>
        <taxon>Pseudomonadati</taxon>
        <taxon>Pseudomonadota</taxon>
        <taxon>Alphaproteobacteria</taxon>
        <taxon>Rhodospirillales</taxon>
        <taxon>Rhodospirillaceae</taxon>
        <taxon>Ferrovibrio</taxon>
    </lineage>
</organism>
<evidence type="ECO:0000256" key="4">
    <source>
        <dbReference type="ARBA" id="ARBA00023004"/>
    </source>
</evidence>
<keyword evidence="3" id="KW-0479">Metal-binding</keyword>
<dbReference type="Pfam" id="PF01814">
    <property type="entry name" value="Hemerythrin"/>
    <property type="match status" value="1"/>
</dbReference>
<evidence type="ECO:0000313" key="7">
    <source>
        <dbReference type="Proteomes" id="UP001595711"/>
    </source>
</evidence>
<dbReference type="EMBL" id="JBHRYJ010000001">
    <property type="protein sequence ID" value="MFC3675351.1"/>
    <property type="molecule type" value="Genomic_DNA"/>
</dbReference>
<keyword evidence="2" id="KW-0963">Cytoplasm</keyword>